<evidence type="ECO:0000313" key="2">
    <source>
        <dbReference type="EMBL" id="AFK02502.1"/>
    </source>
</evidence>
<dbReference type="Gene3D" id="3.30.1490.130">
    <property type="entry name" value="D-aminoacylase. Domain 3"/>
    <property type="match status" value="1"/>
</dbReference>
<dbReference type="InterPro" id="IPR013108">
    <property type="entry name" value="Amidohydro_3"/>
</dbReference>
<dbReference type="PANTHER" id="PTHR11647:SF1">
    <property type="entry name" value="COLLAPSIN RESPONSE MEDIATOR PROTEIN"/>
    <property type="match status" value="1"/>
</dbReference>
<feature type="domain" description="Amidohydrolase 3" evidence="1">
    <location>
        <begin position="423"/>
        <end position="513"/>
    </location>
</feature>
<dbReference type="RefSeq" id="WP_015028202.1">
    <property type="nucleotide sequence ID" value="NC_018748.1"/>
</dbReference>
<name>A0ABM5MZB0_EMTOG</name>
<dbReference type="Proteomes" id="UP000002875">
    <property type="component" value="Chromosome"/>
</dbReference>
<dbReference type="Pfam" id="PF07969">
    <property type="entry name" value="Amidohydro_3"/>
    <property type="match status" value="2"/>
</dbReference>
<reference evidence="2 3" key="1">
    <citation type="submission" date="2011-07" db="EMBL/GenBank/DDBJ databases">
        <title>The complete genome of chromosome of Emticicia oligotrophica DSM 17448.</title>
        <authorList>
            <consortium name="US DOE Joint Genome Institute (JGI-PGF)"/>
            <person name="Lucas S."/>
            <person name="Han J."/>
            <person name="Lapidus A."/>
            <person name="Bruce D."/>
            <person name="Goodwin L."/>
            <person name="Pitluck S."/>
            <person name="Peters L."/>
            <person name="Kyrpides N."/>
            <person name="Mavromatis K."/>
            <person name="Ivanova N."/>
            <person name="Ovchinnikova G."/>
            <person name="Teshima H."/>
            <person name="Detter J.C."/>
            <person name="Tapia R."/>
            <person name="Han C."/>
            <person name="Land M."/>
            <person name="Hauser L."/>
            <person name="Markowitz V."/>
            <person name="Cheng J.-F."/>
            <person name="Hugenholtz P."/>
            <person name="Woyke T."/>
            <person name="Wu D."/>
            <person name="Tindall B."/>
            <person name="Pomrenke H."/>
            <person name="Brambilla E."/>
            <person name="Klenk H.-P."/>
            <person name="Eisen J.A."/>
        </authorList>
    </citation>
    <scope>NUCLEOTIDE SEQUENCE [LARGE SCALE GENOMIC DNA]</scope>
    <source>
        <strain evidence="2 3">DSM 17448</strain>
    </source>
</reference>
<dbReference type="InterPro" id="IPR023100">
    <property type="entry name" value="D-aminoacylase_insert_dom_sf"/>
</dbReference>
<dbReference type="InterPro" id="IPR050378">
    <property type="entry name" value="Metallo-dep_Hydrolases_sf"/>
</dbReference>
<accession>A0ABM5MZB0</accession>
<dbReference type="SUPFAM" id="SSF51338">
    <property type="entry name" value="Composite domain of metallo-dependent hydrolases"/>
    <property type="match status" value="1"/>
</dbReference>
<organism evidence="2 3">
    <name type="scientific">Emticicia oligotrophica (strain DSM 17448 / CIP 109782 / MTCC 6937 / GPTSA100-15)</name>
    <dbReference type="NCBI Taxonomy" id="929562"/>
    <lineage>
        <taxon>Bacteria</taxon>
        <taxon>Pseudomonadati</taxon>
        <taxon>Bacteroidota</taxon>
        <taxon>Cytophagia</taxon>
        <taxon>Cytophagales</taxon>
        <taxon>Leadbetterellaceae</taxon>
        <taxon>Emticicia</taxon>
    </lineage>
</organism>
<dbReference type="SUPFAM" id="SSF51556">
    <property type="entry name" value="Metallo-dependent hydrolases"/>
    <property type="match status" value="1"/>
</dbReference>
<dbReference type="EMBL" id="CP002961">
    <property type="protein sequence ID" value="AFK02502.1"/>
    <property type="molecule type" value="Genomic_DNA"/>
</dbReference>
<proteinExistence type="predicted"/>
<dbReference type="PANTHER" id="PTHR11647">
    <property type="entry name" value="HYDRANTOINASE/DIHYDROPYRIMIDINASE FAMILY MEMBER"/>
    <property type="match status" value="1"/>
</dbReference>
<keyword evidence="3" id="KW-1185">Reference proteome</keyword>
<gene>
    <name evidence="2" type="ordered locus">Emtol_1353</name>
</gene>
<dbReference type="CDD" id="cd01297">
    <property type="entry name" value="D-aminoacylase"/>
    <property type="match status" value="1"/>
</dbReference>
<dbReference type="Gene3D" id="3.20.20.140">
    <property type="entry name" value="Metal-dependent hydrolases"/>
    <property type="match status" value="1"/>
</dbReference>
<dbReference type="Gene3D" id="2.30.40.10">
    <property type="entry name" value="Urease, subunit C, domain 1"/>
    <property type="match status" value="1"/>
</dbReference>
<sequence length="534" mass="58826">MKHFNKSKASSILLSLIIITIFPLNIIAQQYDIVIKNGRVIDGSGNPWFLADVGIKGGKITAIGSLKTSEAVKTIDAKNQIVCPGFIDVHTHVEDAIQKLPTAENFIYDGVTSIITGNCGSSEVNLAKFFDELNSIKLSVNLGSLIGHNAVRRYIMKNVFRDPTPKEQIQMEALVEQAMKDGAVGLATGLIYIPGTYSKTPEVVGLAKVASAYGGVYASHIRDEASKVKDAINEAINIGREAHIPVEISHFKISSKPLWGQSNMTIDLVEKARLEGIDVNVDQYPYTASSTNMGTMIPSWALADGDSLVHVRLTDPETRKKIKEEMLKGLKADNRKNFDYAFVARYKADSSLNGKNITEINKLLGRKQNAATEAELIMDMVDKGGAQMIFHKMSEEDVVKILQYPYTMIASDAGVIQFNKNVPHPRGYGSNARVLGRYVREKNVLRLEDAIRRMTSLPAQRFKIDNRGLIRTGYAADILIFDENRITDKATFEQPHAYSEGIEVVLVNGVPVVENGKHTGQKSGQIIYGQGKTK</sequence>
<protein>
    <submittedName>
        <fullName evidence="2">D-aminoacylase domain protein</fullName>
    </submittedName>
</protein>
<dbReference type="InterPro" id="IPR011059">
    <property type="entry name" value="Metal-dep_hydrolase_composite"/>
</dbReference>
<feature type="domain" description="Amidohydrolase 3" evidence="1">
    <location>
        <begin position="73"/>
        <end position="190"/>
    </location>
</feature>
<evidence type="ECO:0000259" key="1">
    <source>
        <dbReference type="Pfam" id="PF07969"/>
    </source>
</evidence>
<evidence type="ECO:0000313" key="3">
    <source>
        <dbReference type="Proteomes" id="UP000002875"/>
    </source>
</evidence>
<dbReference type="InterPro" id="IPR032466">
    <property type="entry name" value="Metal_Hydrolase"/>
</dbReference>